<protein>
    <submittedName>
        <fullName evidence="2">Uncharacterized protein</fullName>
    </submittedName>
</protein>
<dbReference type="Pfam" id="PF10685">
    <property type="entry name" value="KGG"/>
    <property type="match status" value="1"/>
</dbReference>
<feature type="compositionally biased region" description="Basic and acidic residues" evidence="1">
    <location>
        <begin position="28"/>
        <end position="41"/>
    </location>
</feature>
<dbReference type="AlphaFoldDB" id="A0A0J8AY52"/>
<dbReference type="Proteomes" id="UP000035740">
    <property type="component" value="Unassembled WGS sequence"/>
</dbReference>
<proteinExistence type="predicted"/>
<evidence type="ECO:0000313" key="3">
    <source>
        <dbReference type="Proteomes" id="UP000035740"/>
    </source>
</evidence>
<evidence type="ECO:0000256" key="1">
    <source>
        <dbReference type="SAM" id="MobiDB-lite"/>
    </source>
</evidence>
<dbReference type="Gramene" id="KMS93656">
    <property type="protein sequence ID" value="KMS93656"/>
    <property type="gene ID" value="BVRB_029270"/>
</dbReference>
<name>A0A0J8AY52_BETVV</name>
<dbReference type="OrthoDB" id="2137750at2759"/>
<dbReference type="EMBL" id="KQ100313">
    <property type="protein sequence ID" value="KMS93656.1"/>
    <property type="molecule type" value="Genomic_DNA"/>
</dbReference>
<organism evidence="2 3">
    <name type="scientific">Beta vulgaris subsp. vulgaris</name>
    <name type="common">Beet</name>
    <dbReference type="NCBI Taxonomy" id="3555"/>
    <lineage>
        <taxon>Eukaryota</taxon>
        <taxon>Viridiplantae</taxon>
        <taxon>Streptophyta</taxon>
        <taxon>Embryophyta</taxon>
        <taxon>Tracheophyta</taxon>
        <taxon>Spermatophyta</taxon>
        <taxon>Magnoliopsida</taxon>
        <taxon>eudicotyledons</taxon>
        <taxon>Gunneridae</taxon>
        <taxon>Pentapetalae</taxon>
        <taxon>Caryophyllales</taxon>
        <taxon>Chenopodiaceae</taxon>
        <taxon>Betoideae</taxon>
        <taxon>Beta</taxon>
    </lineage>
</organism>
<gene>
    <name evidence="2" type="ORF">BVRB_029270</name>
</gene>
<evidence type="ECO:0000313" key="2">
    <source>
        <dbReference type="EMBL" id="KMS93656.1"/>
    </source>
</evidence>
<keyword evidence="3" id="KW-1185">Reference proteome</keyword>
<accession>A0A0J8AY52</accession>
<sequence>MTSNQNPGYIPSDDVIIGSKKASLEPPEPTKEDLQREEVARKRGAKENNPGNFANRPVEEVRAAASKGGAAGGRARHEHTTEFADY</sequence>
<reference evidence="2 3" key="1">
    <citation type="journal article" date="2014" name="Nature">
        <title>The genome of the recently domesticated crop plant sugar beet (Beta vulgaris).</title>
        <authorList>
            <person name="Dohm J.C."/>
            <person name="Minoche A.E."/>
            <person name="Holtgrawe D."/>
            <person name="Capella-Gutierrez S."/>
            <person name="Zakrzewski F."/>
            <person name="Tafer H."/>
            <person name="Rupp O."/>
            <person name="Sorensen T.R."/>
            <person name="Stracke R."/>
            <person name="Reinhardt R."/>
            <person name="Goesmann A."/>
            <person name="Kraft T."/>
            <person name="Schulz B."/>
            <person name="Stadler P.F."/>
            <person name="Schmidt T."/>
            <person name="Gabaldon T."/>
            <person name="Lehrach H."/>
            <person name="Weisshaar B."/>
            <person name="Himmelbauer H."/>
        </authorList>
    </citation>
    <scope>NUCLEOTIDE SEQUENCE [LARGE SCALE GENOMIC DNA]</scope>
    <source>
        <tissue evidence="2">Taproot</tissue>
    </source>
</reference>
<dbReference type="InterPro" id="IPR019626">
    <property type="entry name" value="Stress-induced_KGG_rpt"/>
</dbReference>
<feature type="region of interest" description="Disordered" evidence="1">
    <location>
        <begin position="1"/>
        <end position="86"/>
    </location>
</feature>